<dbReference type="Proteomes" id="UP001219349">
    <property type="component" value="Chromosome"/>
</dbReference>
<evidence type="ECO:0000313" key="2">
    <source>
        <dbReference type="EMBL" id="WCR08569.1"/>
    </source>
</evidence>
<name>A0ABY7SNW6_9RHOB</name>
<dbReference type="InterPro" id="IPR014922">
    <property type="entry name" value="YdhG-like"/>
</dbReference>
<protein>
    <submittedName>
        <fullName evidence="2">YdeI/OmpD-associated family protein</fullName>
    </submittedName>
</protein>
<dbReference type="Gene3D" id="3.90.1150.200">
    <property type="match status" value="1"/>
</dbReference>
<evidence type="ECO:0000259" key="1">
    <source>
        <dbReference type="Pfam" id="PF08818"/>
    </source>
</evidence>
<feature type="domain" description="YdhG-like" evidence="1">
    <location>
        <begin position="30"/>
        <end position="125"/>
    </location>
</feature>
<dbReference type="PIRSF" id="PIRSF021308">
    <property type="entry name" value="UCP021308"/>
    <property type="match status" value="1"/>
</dbReference>
<keyword evidence="3" id="KW-1185">Reference proteome</keyword>
<dbReference type="EMBL" id="CP067136">
    <property type="protein sequence ID" value="WCR08569.1"/>
    <property type="molecule type" value="Genomic_DNA"/>
</dbReference>
<dbReference type="Pfam" id="PF13376">
    <property type="entry name" value="OmdA"/>
    <property type="match status" value="1"/>
</dbReference>
<evidence type="ECO:0000313" key="3">
    <source>
        <dbReference type="Proteomes" id="UP001219349"/>
    </source>
</evidence>
<accession>A0ABY7SNW6</accession>
<proteinExistence type="predicted"/>
<organism evidence="2 3">
    <name type="scientific">Paracoccus fistulariae</name>
    <dbReference type="NCBI Taxonomy" id="658446"/>
    <lineage>
        <taxon>Bacteria</taxon>
        <taxon>Pseudomonadati</taxon>
        <taxon>Pseudomonadota</taxon>
        <taxon>Alphaproteobacteria</taxon>
        <taxon>Rhodobacterales</taxon>
        <taxon>Paracoccaceae</taxon>
        <taxon>Paracoccus</taxon>
    </lineage>
</organism>
<sequence length="206" mass="22911">MITDIEDFFVKGCGRCDRFDTSDCAVMLWSDGLGKLREICLSAGLEETVKWGQPCYMHAGRNIAIMGAYQNKFVFGFFNAALMKDPDGVLERPGPNTQHANTISFTDIRQVAAMKDTIRAYLNEAKAYAEAGKTPPKNTKALDLPDELAEALDADVELAEAFYSLTPGRQRSYVIHLNGAKKSETRIKRIEKFRDKIIAGKGATEY</sequence>
<reference evidence="2 3" key="1">
    <citation type="submission" date="2021-01" db="EMBL/GenBank/DDBJ databases">
        <title>Biogeographic distribution of Paracoccus.</title>
        <authorList>
            <person name="Hollensteiner J."/>
            <person name="Leineberger J."/>
            <person name="Brinkhoff T."/>
            <person name="Daniel R."/>
        </authorList>
    </citation>
    <scope>NUCLEOTIDE SEQUENCE [LARGE SCALE GENOMIC DNA]</scope>
    <source>
        <strain evidence="2 3">KCTC 22803</strain>
    </source>
</reference>
<dbReference type="Pfam" id="PF08818">
    <property type="entry name" value="DUF1801"/>
    <property type="match status" value="1"/>
</dbReference>
<dbReference type="InterPro" id="IPR016786">
    <property type="entry name" value="YdeI_bac"/>
</dbReference>
<dbReference type="RefSeq" id="WP_271886137.1">
    <property type="nucleotide sequence ID" value="NZ_CP067136.1"/>
</dbReference>
<dbReference type="SUPFAM" id="SSF159888">
    <property type="entry name" value="YdhG-like"/>
    <property type="match status" value="1"/>
</dbReference>
<gene>
    <name evidence="2" type="ORF">JHX87_07135</name>
</gene>